<dbReference type="PANTHER" id="PTHR31723">
    <property type="entry name" value="PATHOGENESIS-RELATED FAMILY PROTEIN"/>
    <property type="match status" value="1"/>
</dbReference>
<organism evidence="1 2">
    <name type="scientific">Saitoella complicata (strain BCRC 22490 / CBS 7301 / JCM 7358 / NBRC 10748 / NRRL Y-17804)</name>
    <dbReference type="NCBI Taxonomy" id="698492"/>
    <lineage>
        <taxon>Eukaryota</taxon>
        <taxon>Fungi</taxon>
        <taxon>Dikarya</taxon>
        <taxon>Ascomycota</taxon>
        <taxon>Taphrinomycotina</taxon>
        <taxon>Taphrinomycotina incertae sedis</taxon>
        <taxon>Saitoella</taxon>
    </lineage>
</organism>
<gene>
    <name evidence="1" type="ORF">G7K_3073-t1</name>
</gene>
<reference evidence="1 2" key="2">
    <citation type="journal article" date="2014" name="J. Gen. Appl. Microbiol.">
        <title>The early diverging ascomycetous budding yeast Saitoella complicata has three histone deacetylases belonging to the Clr6, Hos2, and Rpd3 lineages.</title>
        <authorList>
            <person name="Nishida H."/>
            <person name="Matsumoto T."/>
            <person name="Kondo S."/>
            <person name="Hamamoto M."/>
            <person name="Yoshikawa H."/>
        </authorList>
    </citation>
    <scope>NUCLEOTIDE SEQUENCE [LARGE SCALE GENOMIC DNA]</scope>
    <source>
        <strain evidence="1 2">NRRL Y-17804</strain>
    </source>
</reference>
<keyword evidence="2" id="KW-1185">Reference proteome</keyword>
<reference evidence="1 2" key="1">
    <citation type="journal article" date="2011" name="J. Gen. Appl. Microbiol.">
        <title>Draft genome sequencing of the enigmatic yeast Saitoella complicata.</title>
        <authorList>
            <person name="Nishida H."/>
            <person name="Hamamoto M."/>
            <person name="Sugiyama J."/>
        </authorList>
    </citation>
    <scope>NUCLEOTIDE SEQUENCE [LARGE SCALE GENOMIC DNA]</scope>
    <source>
        <strain evidence="1 2">NRRL Y-17804</strain>
    </source>
</reference>
<sequence length="367" mass="41078">MTASRPIHSHSISERKSLCSWQITLFQGRGPGESGEDFGWGYKVEGGSPTSEGSPHVLIDINLVTRPCFLLLHSHTYTYQIRMAPQGDAIPADSAPAPAIPDYMTDPNAVLKDQNITWRNKRAPDYTKVNAEFEKTKTTNHEAGSLQWLVQNLVKNWEKEASYKTVASEWRTIDHEKYTFHVNGGPGMTAEDMLRLGTYNALLGEKQVEGVYDPKMEGFQGSHKLFKRVMPVFSWEVLEVYSGPPVVAFKWRHWGQMTGKYSTKLQNPPRKVTAEAHGGPIDIEGITVATVSADFKIEKLETFYDPAAIFEQLALRNDMKTEYLNEDGTPMAAEESVTSGMEKMKLVNEAMGRCPFRPGAAEDLAKK</sequence>
<reference evidence="1 2" key="3">
    <citation type="journal article" date="2015" name="Genome Announc.">
        <title>Draft Genome Sequence of the Archiascomycetous Yeast Saitoella complicata.</title>
        <authorList>
            <person name="Yamauchi K."/>
            <person name="Kondo S."/>
            <person name="Hamamoto M."/>
            <person name="Takahashi Y."/>
            <person name="Ogura Y."/>
            <person name="Hayashi T."/>
            <person name="Nishida H."/>
        </authorList>
    </citation>
    <scope>NUCLEOTIDE SEQUENCE [LARGE SCALE GENOMIC DNA]</scope>
    <source>
        <strain evidence="1 2">NRRL Y-17804</strain>
    </source>
</reference>
<dbReference type="Proteomes" id="UP000033140">
    <property type="component" value="Unassembled WGS sequence"/>
</dbReference>
<evidence type="ECO:0000313" key="1">
    <source>
        <dbReference type="EMBL" id="GAO48910.1"/>
    </source>
</evidence>
<dbReference type="AlphaFoldDB" id="A0A0E9NHN8"/>
<proteinExistence type="predicted"/>
<dbReference type="InterPro" id="IPR032710">
    <property type="entry name" value="NTF2-like_dom_sf"/>
</dbReference>
<comment type="caution">
    <text evidence="1">The sequence shown here is derived from an EMBL/GenBank/DDBJ whole genome shotgun (WGS) entry which is preliminary data.</text>
</comment>
<dbReference type="InterPro" id="IPR053218">
    <property type="entry name" value="Pathogen-related_defense"/>
</dbReference>
<dbReference type="PANTHER" id="PTHR31723:SF10">
    <property type="entry name" value="PATHOGEN-RELATED PROTEIN"/>
    <property type="match status" value="1"/>
</dbReference>
<dbReference type="Gene3D" id="3.10.450.50">
    <property type="match status" value="1"/>
</dbReference>
<evidence type="ECO:0000313" key="2">
    <source>
        <dbReference type="Proteomes" id="UP000033140"/>
    </source>
</evidence>
<name>A0A0E9NHN8_SAICN</name>
<evidence type="ECO:0008006" key="3">
    <source>
        <dbReference type="Google" id="ProtNLM"/>
    </source>
</evidence>
<dbReference type="OMA" id="NEAMGRC"/>
<accession>A0A0E9NHN8</accession>
<dbReference type="EMBL" id="BACD03000018">
    <property type="protein sequence ID" value="GAO48910.1"/>
    <property type="molecule type" value="Genomic_DNA"/>
</dbReference>
<dbReference type="SUPFAM" id="SSF54427">
    <property type="entry name" value="NTF2-like"/>
    <property type="match status" value="1"/>
</dbReference>
<protein>
    <recommendedName>
        <fullName evidence="3">Pathogen-related protein</fullName>
    </recommendedName>
</protein>